<evidence type="ECO:0000313" key="2">
    <source>
        <dbReference type="Proteomes" id="UP000823865"/>
    </source>
</evidence>
<comment type="caution">
    <text evidence="1">The sequence shown here is derived from an EMBL/GenBank/DDBJ whole genome shotgun (WGS) entry which is preliminary data.</text>
</comment>
<reference evidence="1" key="2">
    <citation type="submission" date="2021-04" db="EMBL/GenBank/DDBJ databases">
        <authorList>
            <person name="Gilroy R."/>
        </authorList>
    </citation>
    <scope>NUCLEOTIDE SEQUENCE</scope>
    <source>
        <strain evidence="1">G3-2149</strain>
    </source>
</reference>
<proteinExistence type="predicted"/>
<gene>
    <name evidence="1" type="ORF">H9789_13420</name>
</gene>
<name>A0A9E2L8P4_9BACT</name>
<accession>A0A9E2L8P4</accession>
<evidence type="ECO:0000313" key="1">
    <source>
        <dbReference type="EMBL" id="MBU3854785.1"/>
    </source>
</evidence>
<protein>
    <submittedName>
        <fullName evidence="1">Uncharacterized protein</fullName>
    </submittedName>
</protein>
<dbReference type="AlphaFoldDB" id="A0A9E2L8P4"/>
<dbReference type="EMBL" id="JAHLFU010000283">
    <property type="protein sequence ID" value="MBU3854785.1"/>
    <property type="molecule type" value="Genomic_DNA"/>
</dbReference>
<organism evidence="1 2">
    <name type="scientific">Candidatus Paraprevotella stercoravium</name>
    <dbReference type="NCBI Taxonomy" id="2838725"/>
    <lineage>
        <taxon>Bacteria</taxon>
        <taxon>Pseudomonadati</taxon>
        <taxon>Bacteroidota</taxon>
        <taxon>Bacteroidia</taxon>
        <taxon>Bacteroidales</taxon>
        <taxon>Prevotellaceae</taxon>
        <taxon>Paraprevotella</taxon>
    </lineage>
</organism>
<dbReference type="Proteomes" id="UP000823865">
    <property type="component" value="Unassembled WGS sequence"/>
</dbReference>
<reference evidence="1" key="1">
    <citation type="journal article" date="2021" name="PeerJ">
        <title>Extensive microbial diversity within the chicken gut microbiome revealed by metagenomics and culture.</title>
        <authorList>
            <person name="Gilroy R."/>
            <person name="Ravi A."/>
            <person name="Getino M."/>
            <person name="Pursley I."/>
            <person name="Horton D.L."/>
            <person name="Alikhan N.F."/>
            <person name="Baker D."/>
            <person name="Gharbi K."/>
            <person name="Hall N."/>
            <person name="Watson M."/>
            <person name="Adriaenssens E.M."/>
            <person name="Foster-Nyarko E."/>
            <person name="Jarju S."/>
            <person name="Secka A."/>
            <person name="Antonio M."/>
            <person name="Oren A."/>
            <person name="Chaudhuri R.R."/>
            <person name="La Ragione R."/>
            <person name="Hildebrand F."/>
            <person name="Pallen M.J."/>
        </authorList>
    </citation>
    <scope>NUCLEOTIDE SEQUENCE</scope>
    <source>
        <strain evidence="1">G3-2149</strain>
    </source>
</reference>
<sequence>MNDKNGALEKLKVAMDEAERVDMSSVKIGDIIYVPMDEEDGLILKNGYNDRKKYIVIIGFTPEGVAIGALLINSEIDSSKRRSEELLNCQYPLLVRNYRSILDYDSWLDCSDIFELSKLKITEKKGKLKGCLTPEDRECVIEFLKETDVFDNATKKRYGII</sequence>